<organism evidence="11 12">
    <name type="scientific">Orchesella dallaii</name>
    <dbReference type="NCBI Taxonomy" id="48710"/>
    <lineage>
        <taxon>Eukaryota</taxon>
        <taxon>Metazoa</taxon>
        <taxon>Ecdysozoa</taxon>
        <taxon>Arthropoda</taxon>
        <taxon>Hexapoda</taxon>
        <taxon>Collembola</taxon>
        <taxon>Entomobryomorpha</taxon>
        <taxon>Entomobryoidea</taxon>
        <taxon>Orchesellidae</taxon>
        <taxon>Orchesellinae</taxon>
        <taxon>Orchesella</taxon>
    </lineage>
</organism>
<dbReference type="InterPro" id="IPR029063">
    <property type="entry name" value="SAM-dependent_MTases_sf"/>
</dbReference>
<evidence type="ECO:0000259" key="9">
    <source>
        <dbReference type="PROSITE" id="PS52004"/>
    </source>
</evidence>
<dbReference type="InterPro" id="IPR011032">
    <property type="entry name" value="GroES-like_sf"/>
</dbReference>
<evidence type="ECO:0000256" key="5">
    <source>
        <dbReference type="ARBA" id="ARBA00023268"/>
    </source>
</evidence>
<dbReference type="SMART" id="SM00823">
    <property type="entry name" value="PKS_PP"/>
    <property type="match status" value="1"/>
</dbReference>
<keyword evidence="2" id="KW-0597">Phosphoprotein</keyword>
<evidence type="ECO:0008006" key="13">
    <source>
        <dbReference type="Google" id="ProtNLM"/>
    </source>
</evidence>
<dbReference type="Pfam" id="PF22621">
    <property type="entry name" value="CurL-like_PKS_C"/>
    <property type="match status" value="1"/>
</dbReference>
<dbReference type="Pfam" id="PF00107">
    <property type="entry name" value="ADH_zinc_N"/>
    <property type="match status" value="1"/>
</dbReference>
<evidence type="ECO:0000259" key="8">
    <source>
        <dbReference type="PROSITE" id="PS50075"/>
    </source>
</evidence>
<dbReference type="InterPro" id="IPR036736">
    <property type="entry name" value="ACP-like_sf"/>
</dbReference>
<dbReference type="SMART" id="SM00825">
    <property type="entry name" value="PKS_KS"/>
    <property type="match status" value="1"/>
</dbReference>
<dbReference type="Pfam" id="PF00109">
    <property type="entry name" value="ketoacyl-synt"/>
    <property type="match status" value="1"/>
</dbReference>
<dbReference type="InterPro" id="IPR042104">
    <property type="entry name" value="PKS_dehydratase_sf"/>
</dbReference>
<dbReference type="PROSITE" id="PS00606">
    <property type="entry name" value="KS3_1"/>
    <property type="match status" value="1"/>
</dbReference>
<dbReference type="Gene3D" id="3.30.70.250">
    <property type="entry name" value="Malonyl-CoA ACP transacylase, ACP-binding"/>
    <property type="match status" value="1"/>
</dbReference>
<gene>
    <name evidence="11" type="ORF">ODALV1_LOCUS5908</name>
</gene>
<dbReference type="InterPro" id="IPR013968">
    <property type="entry name" value="PKS_KR"/>
</dbReference>
<dbReference type="InterPro" id="IPR014043">
    <property type="entry name" value="Acyl_transferase_dom"/>
</dbReference>
<dbReference type="Pfam" id="PF07993">
    <property type="entry name" value="NAD_binding_4"/>
    <property type="match status" value="1"/>
</dbReference>
<dbReference type="SUPFAM" id="SSF50129">
    <property type="entry name" value="GroES-like"/>
    <property type="match status" value="1"/>
</dbReference>
<dbReference type="Gene3D" id="3.40.50.720">
    <property type="entry name" value="NAD(P)-binding Rossmann-like Domain"/>
    <property type="match status" value="4"/>
</dbReference>
<dbReference type="InterPro" id="IPR020806">
    <property type="entry name" value="PKS_PP-bd"/>
</dbReference>
<protein>
    <recommendedName>
        <fullName evidence="13">Erythronolide synthase, modules 3 and 4</fullName>
    </recommendedName>
</protein>
<name>A0ABP1Q0N8_9HEXA</name>
<dbReference type="PROSITE" id="PS52019">
    <property type="entry name" value="PKS_MFAS_DH"/>
    <property type="match status" value="1"/>
</dbReference>
<dbReference type="EMBL" id="CAXLJM020000019">
    <property type="protein sequence ID" value="CAL8084808.1"/>
    <property type="molecule type" value="Genomic_DNA"/>
</dbReference>
<dbReference type="InterPro" id="IPR014030">
    <property type="entry name" value="Ketoacyl_synth_N"/>
</dbReference>
<dbReference type="SUPFAM" id="SSF53448">
    <property type="entry name" value="Nucleotide-diphospho-sugar transferases"/>
    <property type="match status" value="1"/>
</dbReference>
<accession>A0ABP1Q0N8</accession>
<dbReference type="InterPro" id="IPR057326">
    <property type="entry name" value="KR_dom"/>
</dbReference>
<feature type="region of interest" description="C-terminal hotdog fold" evidence="7">
    <location>
        <begin position="1319"/>
        <end position="1466"/>
    </location>
</feature>
<dbReference type="InterPro" id="IPR049490">
    <property type="entry name" value="C883_1060-like_KR_N"/>
</dbReference>
<reference evidence="11 12" key="1">
    <citation type="submission" date="2024-08" db="EMBL/GenBank/DDBJ databases">
        <authorList>
            <person name="Cucini C."/>
            <person name="Frati F."/>
        </authorList>
    </citation>
    <scope>NUCLEOTIDE SEQUENCE [LARGE SCALE GENOMIC DNA]</scope>
</reference>
<dbReference type="InterPro" id="IPR016035">
    <property type="entry name" value="Acyl_Trfase/lysoPLipase"/>
</dbReference>
<dbReference type="SUPFAM" id="SSF55048">
    <property type="entry name" value="Probable ACP-binding domain of malonyl-CoA ACP transacylase"/>
    <property type="match status" value="1"/>
</dbReference>
<dbReference type="SUPFAM" id="SSF47336">
    <property type="entry name" value="ACP-like"/>
    <property type="match status" value="1"/>
</dbReference>
<dbReference type="PROSITE" id="PS50075">
    <property type="entry name" value="CARRIER"/>
    <property type="match status" value="1"/>
</dbReference>
<dbReference type="InterPro" id="IPR049900">
    <property type="entry name" value="PKS_mFAS_DH"/>
</dbReference>
<dbReference type="Gene3D" id="3.90.180.10">
    <property type="entry name" value="Medium-chain alcohol dehydrogenases, catalytic domain"/>
    <property type="match status" value="1"/>
</dbReference>
<evidence type="ECO:0000313" key="11">
    <source>
        <dbReference type="EMBL" id="CAL8084808.1"/>
    </source>
</evidence>
<evidence type="ECO:0000259" key="10">
    <source>
        <dbReference type="PROSITE" id="PS52019"/>
    </source>
</evidence>
<dbReference type="InterPro" id="IPR016039">
    <property type="entry name" value="Thiolase-like"/>
</dbReference>
<dbReference type="InterPro" id="IPR013149">
    <property type="entry name" value="ADH-like_C"/>
</dbReference>
<dbReference type="PROSITE" id="PS52004">
    <property type="entry name" value="KS3_2"/>
    <property type="match status" value="1"/>
</dbReference>
<dbReference type="SUPFAM" id="SSF53901">
    <property type="entry name" value="Thiolase-like"/>
    <property type="match status" value="1"/>
</dbReference>
<dbReference type="InterPro" id="IPR050444">
    <property type="entry name" value="Polyketide_Synthase"/>
</dbReference>
<sequence>MGVAGGSGSAQSQVWLTYVLSDLDFPKALTLCFSMKRVYTSRKLAVFVSRNVSPSIREVLHNVFDFLFYLEEDRNTAGLKDEEFVRLSAFTLKCFEKVVFLEPTMVAAKNSDDIFDNYEVPNGLLTADVGQDGNDGLSIFVARPCLQVFRNLMDSLKTRNGTGVESYLRIWAKNQLAETTKSLGKKYCEKLSKNTCAFLRNNSDISLVNIDLPLDKASTEDFGLCARLILETRRQIYDEHVQPLLQAMANGPTSPQLETVFQHQLPSTHREPIAIVGMSCRYPSANNLQEFWNLLLNGEDGTGNPPEFRWLREQSPRTAADCRKTNAGFLKVPVDDFDAKFFGISPKEMIFLDPQHRLLHELVWEGLEDAAVNPQLLRGTNGGVFIGSWTNYYKDILEHRGNNEFYRTYMGNSIGAAAARISFLLGMTGPSIATESGCSSAMVAVHLACRALQNRETNFALACGVNLLLHPFDKDEMPMVISPDGHCKTFDANANGFARAEGCGVLVLKRLSDAVRDEDKIWALVRGSAMTQEGVSKSMGTPTVHCESLAMTQALQDGGVDPAQISYVEAHGTGTVVGDPMEVAAIAKAYHSKQRKEPLFIGSVKTNVGHTESCSGITGIMKVVLGMQHEIIPPHRNFETLNPSIDLNAVPAKIPLEPEEWKKQPGISRFAGVSSFGITGTDAHVIIEEPPTLPPNSLCGSQLQFERPLHIMKISAKTEDALDILLESYKNHFNRSTQHEFKNSAYTANIGRSNFSQRAVVLARKNGEAAEILQLNKYQRGEEETDESRGKICFLFTGQGSQYHGMAKELYQTSPVFRMHFDFCQNILKRTYNIDIARVLWSEANSNEVSRTIYSQTSIFCVEYALLKLWESWGVKANYVLGHSLGEFAAAVCANILSVEDALKLVAERSRLIDQLPGGKMLVIKADKQKIDSQMKKFAANDPNKVLDYAAVNSTEQTVVAGDSEVILKFAECCKKAGLKCIVLEATHAFHSKHMDPMLDEYRVVANTVKNLRKSRTNCGYISGMRGTLINANELNAEYWVQHTREKVSFLDASKKAVELGCKIFIEIGPQPVLSALTMMNNDASLLCLPSLKRNENEWETLLNSLGKLYLKGMEIDWKGFDQFYMRHKVSLPHYPFIGKKFWPDISSVTGASIHPLLGSAISNASSSKLFQNGLSLGALDYVKDHAIGEHIIFPGAGYLEMCLAAGLATVEANPDSLSPPTRPMKIENLCIEAPLSLKESVTTQVQTVTEFNNTNANSNSHEDWNDISIKIFRQISSESSKSWQPHAKATFNPLPTPSDKEIPFDANLFLETIKGLPEDSTGITQVYNKLASVGLKFGPMFKSIEKVWKDEKKQTLIAKLKVPEEDTSSNNRIQYIIHPVVLDAMIQAVMMLGPISTLKKSLYVPIKIGKLVWLSEATTPELYVYAFQHDKNSLDGSAVLVDACGNVVAIMSSVELIDTTVKAIESVLEQQSTLYPDLWEEIWKKTPSPLQLAANTELGKEKFFTDEFHKEFEAKYNIPSQELAETYKNLETFIYLNFLRCLYELGWEPELDQCFSESELLQELRIKSDFRQYFDFICDVLEAEGIISKGENGKNWTIVQVPPSLEKVHTMLQSPELSSNLIQRFQSTLLLGKVGESLSEFFRGTLSPLSVLFPEGNKTYPSMTEFYDEYAHLFRVDQLNSIATLMFNHFADAQLNPDFQLRILEIGAGTGAYTEKLVDAVAALEIPFEYTYTDISASFFPAAEKRFEKHSKQFIFKKMNIEEDPLAQGFIPNYFDFVFCGEVLHATKDIGETLRNVHKVLKPYGRLTVQETTRVNRLITYLFGSLSGYWRFQDFELRPKYCVMEKQVWERALHSNGYEVEGIFSFFNDYHSSITSQKMPDSIISPESSKIWILFHLPKNPISHFILSKFDHVLERKAVVVEAGEKFEIDLQNCRSVVRKTAYDDFVSLFRSLTEKKMDVEGIVYCWALDKTQTAQAQLLQPYFNLTKSLLTHNLKNTPRLSLITSEVIPVGDADLSFFHASTLWGYSKTMKNENTHFNCRCIEVTDESLDEIRMEEIFLEIWSVEKQNQVAYIGNSRLVPKYISLKPASNALKLPRGTDRFQLVLPETKNISDLTFGPLEVGDLREDEVEVQIKASALNFRDILSVIKPTEQFKDINTVGFDLAGVVKRVGAKVTKWKAGDRVYGCNINSTAMPSHVILSEDLLLQLPDNMSDCEAATIPAVYITSVVCLIETAKIKMGDIVLLHTATGGVGLSAIEICLHFGCTIIATAGSKRKQNYLRSLGIQHIFHSRNTKYGEQILELTKGRGVDVVLNSLTSEGFKEATLKACAKGARFVEMSKLNIWTKEEVKALRPDVDYTVVDVSSADYSEWNRLMTVVNGFKEEGVVKPIPYVRFDGQNVHEALQYMQKAKHIGKIVCVMPEVRKDGGEIKIHTPMFNKNSTYLITGGLGGIGFVVCRWMVENGAKHVVLAGRSPPTPSIRAVINEMNSRGANVIPVQLDVGNFEQCSQLIYFTLKELELPPLKGIMHAAGTLSDGLVVNQEWGKLSSTFNTKITGTLNLHELTKHLNLEHFVLFSSIAAVFGPPGQCNHSAGNAFEDSFAHYRNAIGLPATSINWGQWGEVGIAKEVDLPGVKTLSNLQGVIGLEYVMKTHRVQTSINCMSSFVLLSKFIPQLALYLDESVMKASSAATNVAIKFEEFWQQYDSSLEIVEKTALLKRALGIIVRNILKLDEGDNIDYDANLQDLGVDSLMFVEIKNGVQALMGDRLIVSASAIKDCDTINLLGDTLVSLIEGEAEDNSEKPTLEQVAELIREDSVLPEHISAKKGQQMKNVREVRTVLLTGCTGTLGRYLLKELTNLLQITEVVCLIRPSKTVSVEERLTKALEGMALLSKVNMRKVTCIAGNVADTHLGIDEEIYARLSKKVDAIFHCAASVLHTQHYKKVKSQKDMRAVNIGGTKNVLEFACENKLKHVYHASTLLAVPTMDVDTGKLSERWPEVGDYDNVTTFGYPVSKFVGDMLAKQAAERGIPVKAFRLPLIVGESGTGRCTIENNHAILRYLFIMKTGIMPSNPLPLSMLPVDICAESSILLFFNEKAPLGMYNISQVNPDTEQEFVNVAKRFGYHVDIADSSEFAKRVQNIGSEGEESAFSIFKDFYEDDGAVMSSFATVPALRSWLEGDNSENMWVSAKVKKYFPEFYEGHRRTMEYIFDDLTFCKKEGWFKKFGLCSD</sequence>
<evidence type="ECO:0000313" key="12">
    <source>
        <dbReference type="Proteomes" id="UP001642540"/>
    </source>
</evidence>
<dbReference type="Gene3D" id="3.40.50.150">
    <property type="entry name" value="Vaccinia Virus protein VP39"/>
    <property type="match status" value="1"/>
</dbReference>
<dbReference type="InterPro" id="IPR049552">
    <property type="entry name" value="PKS_DH_N"/>
</dbReference>
<dbReference type="InterPro" id="IPR020807">
    <property type="entry name" value="PKS_DH"/>
</dbReference>
<evidence type="ECO:0000256" key="6">
    <source>
        <dbReference type="ARBA" id="ARBA00023315"/>
    </source>
</evidence>
<dbReference type="Pfam" id="PF08242">
    <property type="entry name" value="Methyltransf_12"/>
    <property type="match status" value="1"/>
</dbReference>
<evidence type="ECO:0000256" key="7">
    <source>
        <dbReference type="PROSITE-ProRule" id="PRU01363"/>
    </source>
</evidence>
<dbReference type="Pfam" id="PF00698">
    <property type="entry name" value="Acyl_transf_1"/>
    <property type="match status" value="1"/>
</dbReference>
<dbReference type="Proteomes" id="UP001642540">
    <property type="component" value="Unassembled WGS sequence"/>
</dbReference>
<keyword evidence="1" id="KW-0596">Phosphopantetheine</keyword>
<feature type="domain" description="Ketosynthase family 3 (KS3)" evidence="9">
    <location>
        <begin position="270"/>
        <end position="689"/>
    </location>
</feature>
<dbReference type="SUPFAM" id="SSF52151">
    <property type="entry name" value="FabD/lysophospholipase-like"/>
    <property type="match status" value="1"/>
</dbReference>
<dbReference type="SMART" id="SM00822">
    <property type="entry name" value="PKS_KR"/>
    <property type="match status" value="1"/>
</dbReference>
<dbReference type="Pfam" id="PF14765">
    <property type="entry name" value="PS-DH"/>
    <property type="match status" value="1"/>
</dbReference>
<dbReference type="CDD" id="cd00833">
    <property type="entry name" value="PKS"/>
    <property type="match status" value="1"/>
</dbReference>
<dbReference type="InterPro" id="IPR001227">
    <property type="entry name" value="Ac_transferase_dom_sf"/>
</dbReference>
<dbReference type="InterPro" id="IPR029044">
    <property type="entry name" value="Nucleotide-diphossugar_trans"/>
</dbReference>
<dbReference type="InterPro" id="IPR009081">
    <property type="entry name" value="PP-bd_ACP"/>
</dbReference>
<feature type="domain" description="PKS/mFAS DH" evidence="10">
    <location>
        <begin position="1155"/>
        <end position="1466"/>
    </location>
</feature>
<feature type="active site" description="Proton acceptor; for dehydratase activity" evidence="7">
    <location>
        <position position="1186"/>
    </location>
</feature>
<dbReference type="Gene3D" id="3.40.47.10">
    <property type="match status" value="1"/>
</dbReference>
<dbReference type="SUPFAM" id="SSF53335">
    <property type="entry name" value="S-adenosyl-L-methionine-dependent methyltransferases"/>
    <property type="match status" value="1"/>
</dbReference>
<dbReference type="Gene3D" id="3.40.366.10">
    <property type="entry name" value="Malonyl-Coenzyme A Acyl Carrier Protein, domain 2"/>
    <property type="match status" value="1"/>
</dbReference>
<dbReference type="InterPro" id="IPR018201">
    <property type="entry name" value="Ketoacyl_synth_AS"/>
</dbReference>
<dbReference type="Pfam" id="PF02801">
    <property type="entry name" value="Ketoacyl-synt_C"/>
    <property type="match status" value="1"/>
</dbReference>
<dbReference type="InterPro" id="IPR020841">
    <property type="entry name" value="PKS_Beta-ketoAc_synthase_dom"/>
</dbReference>
<dbReference type="SMART" id="SM00829">
    <property type="entry name" value="PKS_ER"/>
    <property type="match status" value="1"/>
</dbReference>
<evidence type="ECO:0000256" key="3">
    <source>
        <dbReference type="ARBA" id="ARBA00022679"/>
    </source>
</evidence>
<dbReference type="CDD" id="cd02440">
    <property type="entry name" value="AdoMet_MTases"/>
    <property type="match status" value="1"/>
</dbReference>
<dbReference type="InterPro" id="IPR036291">
    <property type="entry name" value="NAD(P)-bd_dom_sf"/>
</dbReference>
<keyword evidence="5" id="KW-0511">Multifunctional enzyme</keyword>
<dbReference type="InterPro" id="IPR014031">
    <property type="entry name" value="Ketoacyl_synth_C"/>
</dbReference>
<dbReference type="Gene3D" id="3.10.129.110">
    <property type="entry name" value="Polyketide synthase dehydratase"/>
    <property type="match status" value="1"/>
</dbReference>
<comment type="caution">
    <text evidence="11">The sequence shown here is derived from an EMBL/GenBank/DDBJ whole genome shotgun (WGS) entry which is preliminary data.</text>
</comment>
<feature type="domain" description="Carrier" evidence="8">
    <location>
        <begin position="2715"/>
        <end position="2792"/>
    </location>
</feature>
<dbReference type="CDD" id="cd05195">
    <property type="entry name" value="enoyl_red"/>
    <property type="match status" value="1"/>
</dbReference>
<dbReference type="Gene3D" id="1.10.1200.10">
    <property type="entry name" value="ACP-like"/>
    <property type="match status" value="1"/>
</dbReference>
<dbReference type="SUPFAM" id="SSF51735">
    <property type="entry name" value="NAD(P)-binding Rossmann-fold domains"/>
    <property type="match status" value="4"/>
</dbReference>
<feature type="active site" description="Proton donor; for dehydratase activity" evidence="7">
    <location>
        <position position="1384"/>
    </location>
</feature>
<proteinExistence type="predicted"/>
<evidence type="ECO:0000256" key="2">
    <source>
        <dbReference type="ARBA" id="ARBA00022553"/>
    </source>
</evidence>
<evidence type="ECO:0000256" key="1">
    <source>
        <dbReference type="ARBA" id="ARBA00022450"/>
    </source>
</evidence>
<evidence type="ECO:0000256" key="4">
    <source>
        <dbReference type="ARBA" id="ARBA00022857"/>
    </source>
</evidence>
<feature type="region of interest" description="N-terminal hotdog fold" evidence="7">
    <location>
        <begin position="1155"/>
        <end position="1299"/>
    </location>
</feature>
<dbReference type="Pfam" id="PF21089">
    <property type="entry name" value="PKS_DH_N"/>
    <property type="match status" value="1"/>
</dbReference>
<dbReference type="InterPro" id="IPR013154">
    <property type="entry name" value="ADH-like_N"/>
</dbReference>
<dbReference type="Gene3D" id="3.90.550.10">
    <property type="entry name" value="Spore Coat Polysaccharide Biosynthesis Protein SpsA, Chain A"/>
    <property type="match status" value="1"/>
</dbReference>
<dbReference type="Pfam" id="PF21394">
    <property type="entry name" value="Beta-ketacyl_N"/>
    <property type="match status" value="1"/>
</dbReference>
<dbReference type="Pfam" id="PF08659">
    <property type="entry name" value="KR"/>
    <property type="match status" value="1"/>
</dbReference>
<dbReference type="Gene3D" id="3.30.70.3290">
    <property type="match status" value="1"/>
</dbReference>
<keyword evidence="3" id="KW-0808">Transferase</keyword>
<dbReference type="SMART" id="SM00827">
    <property type="entry name" value="PKS_AT"/>
    <property type="match status" value="1"/>
</dbReference>
<keyword evidence="12" id="KW-1185">Reference proteome</keyword>
<dbReference type="InterPro" id="IPR013120">
    <property type="entry name" value="FAR_NAD-bd"/>
</dbReference>
<dbReference type="InterPro" id="IPR013217">
    <property type="entry name" value="Methyltransf_12"/>
</dbReference>
<keyword evidence="4" id="KW-0521">NADP</keyword>
<dbReference type="InterPro" id="IPR020843">
    <property type="entry name" value="ER"/>
</dbReference>
<dbReference type="PANTHER" id="PTHR45681:SF6">
    <property type="entry name" value="POLYKETIDE SYNTHASE 37"/>
    <property type="match status" value="1"/>
</dbReference>
<keyword evidence="6" id="KW-0012">Acyltransferase</keyword>
<dbReference type="SMART" id="SM00826">
    <property type="entry name" value="PKS_DH"/>
    <property type="match status" value="1"/>
</dbReference>
<dbReference type="InterPro" id="IPR016036">
    <property type="entry name" value="Malonyl_transacylase_ACP-bd"/>
</dbReference>
<dbReference type="Pfam" id="PF00550">
    <property type="entry name" value="PP-binding"/>
    <property type="match status" value="1"/>
</dbReference>
<dbReference type="PANTHER" id="PTHR45681">
    <property type="entry name" value="POLYKETIDE SYNTHASE 44-RELATED"/>
    <property type="match status" value="1"/>
</dbReference>
<dbReference type="Pfam" id="PF08240">
    <property type="entry name" value="ADH_N"/>
    <property type="match status" value="1"/>
</dbReference>
<dbReference type="InterPro" id="IPR049551">
    <property type="entry name" value="PKS_DH_C"/>
</dbReference>